<sequence>MELSFDSVSIFPKKQINHVAPEPPSEIADEHDGLERVLAPMQGIVDNEKSTSKLLSGYVSLRSAEVVGSPFGRIVKCEEFLKVAGPTVGSVNPKKDSAFLSIF</sequence>
<dbReference type="AlphaFoldDB" id="A0A1D6LHW1"/>
<proteinExistence type="predicted"/>
<organism evidence="1">
    <name type="scientific">Zea mays</name>
    <name type="common">Maize</name>
    <dbReference type="NCBI Taxonomy" id="4577"/>
    <lineage>
        <taxon>Eukaryota</taxon>
        <taxon>Viridiplantae</taxon>
        <taxon>Streptophyta</taxon>
        <taxon>Embryophyta</taxon>
        <taxon>Tracheophyta</taxon>
        <taxon>Spermatophyta</taxon>
        <taxon>Magnoliopsida</taxon>
        <taxon>Liliopsida</taxon>
        <taxon>Poales</taxon>
        <taxon>Poaceae</taxon>
        <taxon>PACMAD clade</taxon>
        <taxon>Panicoideae</taxon>
        <taxon>Andropogonodae</taxon>
        <taxon>Andropogoneae</taxon>
        <taxon>Tripsacinae</taxon>
        <taxon>Zea</taxon>
    </lineage>
</organism>
<reference evidence="1" key="1">
    <citation type="submission" date="2015-12" db="EMBL/GenBank/DDBJ databases">
        <title>Update maize B73 reference genome by single molecule sequencing technologies.</title>
        <authorList>
            <consortium name="Maize Genome Sequencing Project"/>
            <person name="Ware D."/>
        </authorList>
    </citation>
    <scope>NUCLEOTIDE SEQUENCE</scope>
    <source>
        <tissue evidence="1">Seedling</tissue>
    </source>
</reference>
<dbReference type="STRING" id="4577.A0A1D6LHW1"/>
<gene>
    <name evidence="1" type="ORF">ZEAMMB73_Zm00001d035688</name>
</gene>
<evidence type="ECO:0000313" key="1">
    <source>
        <dbReference type="EMBL" id="AQK79456.1"/>
    </source>
</evidence>
<dbReference type="InParanoid" id="A0A1D6LHW1"/>
<protein>
    <submittedName>
        <fullName evidence="1">Uncharacterized protein</fullName>
    </submittedName>
</protein>
<accession>A0A1D6LHW1</accession>
<name>A0A1D6LHW1_MAIZE</name>
<dbReference type="EMBL" id="CM000782">
    <property type="protein sequence ID" value="AQK79456.1"/>
    <property type="molecule type" value="Genomic_DNA"/>
</dbReference>